<feature type="region of interest" description="Disordered" evidence="1">
    <location>
        <begin position="27"/>
        <end position="74"/>
    </location>
</feature>
<feature type="region of interest" description="Disordered" evidence="1">
    <location>
        <begin position="353"/>
        <end position="383"/>
    </location>
</feature>
<organism evidence="2 3">
    <name type="scientific">Mytilus coruscus</name>
    <name type="common">Sea mussel</name>
    <dbReference type="NCBI Taxonomy" id="42192"/>
    <lineage>
        <taxon>Eukaryota</taxon>
        <taxon>Metazoa</taxon>
        <taxon>Spiralia</taxon>
        <taxon>Lophotrochozoa</taxon>
        <taxon>Mollusca</taxon>
        <taxon>Bivalvia</taxon>
        <taxon>Autobranchia</taxon>
        <taxon>Pteriomorphia</taxon>
        <taxon>Mytilida</taxon>
        <taxon>Mytiloidea</taxon>
        <taxon>Mytilidae</taxon>
        <taxon>Mytilinae</taxon>
        <taxon>Mytilus</taxon>
    </lineage>
</organism>
<dbReference type="Proteomes" id="UP000507470">
    <property type="component" value="Unassembled WGS sequence"/>
</dbReference>
<feature type="compositionally biased region" description="Low complexity" evidence="1">
    <location>
        <begin position="27"/>
        <end position="46"/>
    </location>
</feature>
<reference evidence="2 3" key="1">
    <citation type="submission" date="2020-06" db="EMBL/GenBank/DDBJ databases">
        <authorList>
            <person name="Li R."/>
            <person name="Bekaert M."/>
        </authorList>
    </citation>
    <scope>NUCLEOTIDE SEQUENCE [LARGE SCALE GENOMIC DNA]</scope>
    <source>
        <strain evidence="3">wild</strain>
    </source>
</reference>
<gene>
    <name evidence="2" type="ORF">MCOR_18940</name>
</gene>
<keyword evidence="3" id="KW-1185">Reference proteome</keyword>
<proteinExistence type="predicted"/>
<feature type="compositionally biased region" description="Basic and acidic residues" evidence="1">
    <location>
        <begin position="94"/>
        <end position="115"/>
    </location>
</feature>
<sequence length="383" mass="44336">MPESPEENLDDNMKTRLVCSAPILECLSLPSSRSSSTTSQSIQGGSKNDDEEKEERNEEKADEGTINYSDPTPSWRESIRQQMEEELEQRVREALETPPLERAKKTDINRQDRKSSQTLNELNSHIVFGLAGTNRDVLKSRKWRALQAKRQVQRLMRMNYIQPTPPVDYVFQDTLSRSNQADFPGVFGLSSLSEGVKDLRQSFDKYPSLTQIQRQFYTKHGFLANLNGQGNNLRNENGKYKDRYGVERDQDGPFWPSDCGPLFATPRFQWFNDLPPEPLFFHVHTKLSEYHWSNVTKLSEYHWSNVAKLSEYHWSNVAKLSEYHWSNVAKLSEYHWSNVAKLRCKSLKYKNQKASLRRRPAGGNPGEEQTTVTDHMTGHMTKK</sequence>
<evidence type="ECO:0000313" key="3">
    <source>
        <dbReference type="Proteomes" id="UP000507470"/>
    </source>
</evidence>
<dbReference type="OrthoDB" id="6107273at2759"/>
<evidence type="ECO:0000313" key="2">
    <source>
        <dbReference type="EMBL" id="CAC5383168.1"/>
    </source>
</evidence>
<accession>A0A6J8BGS9</accession>
<protein>
    <submittedName>
        <fullName evidence="2">Uncharacterized protein</fullName>
    </submittedName>
</protein>
<evidence type="ECO:0000256" key="1">
    <source>
        <dbReference type="SAM" id="MobiDB-lite"/>
    </source>
</evidence>
<dbReference type="EMBL" id="CACVKT020003355">
    <property type="protein sequence ID" value="CAC5383168.1"/>
    <property type="molecule type" value="Genomic_DNA"/>
</dbReference>
<name>A0A6J8BGS9_MYTCO</name>
<dbReference type="AlphaFoldDB" id="A0A6J8BGS9"/>
<feature type="region of interest" description="Disordered" evidence="1">
    <location>
        <begin position="94"/>
        <end position="116"/>
    </location>
</feature>
<feature type="compositionally biased region" description="Basic and acidic residues" evidence="1">
    <location>
        <begin position="47"/>
        <end position="63"/>
    </location>
</feature>